<dbReference type="PROSITE" id="PS51193">
    <property type="entry name" value="HELICASE_ATP_BIND_2"/>
    <property type="match status" value="1"/>
</dbReference>
<evidence type="ECO:0000256" key="3">
    <source>
        <dbReference type="ARBA" id="ARBA00022801"/>
    </source>
</evidence>
<dbReference type="GO" id="GO:0006139">
    <property type="term" value="P:nucleobase-containing compound metabolic process"/>
    <property type="evidence" value="ECO:0007669"/>
    <property type="project" value="InterPro"/>
</dbReference>
<dbReference type="GO" id="GO:0003676">
    <property type="term" value="F:nucleic acid binding"/>
    <property type="evidence" value="ECO:0007669"/>
    <property type="project" value="InterPro"/>
</dbReference>
<evidence type="ECO:0000259" key="9">
    <source>
        <dbReference type="PROSITE" id="PS51193"/>
    </source>
</evidence>
<dbReference type="Pfam" id="PF00270">
    <property type="entry name" value="DEAD"/>
    <property type="match status" value="1"/>
</dbReference>
<evidence type="ECO:0000313" key="10">
    <source>
        <dbReference type="EMBL" id="EBX8630046.1"/>
    </source>
</evidence>
<evidence type="ECO:0000256" key="7">
    <source>
        <dbReference type="ARBA" id="ARBA00048954"/>
    </source>
</evidence>
<sequence length="627" mass="70221">MNFTEFFRKADLEIRDIQQEYAHAVSAGLSVSGRVALLSADTGVGKTLGYLIAALRIIRNNPDAQFVIATSTHALMNQIIRHDQHAILRLAEIAGIPGITFSRLMGKTSYVSQRKVRDVIRSYPASFIDELCVLEALAQWRGPLIEFEEEYGALPAGVTSEMVTYSLWDKVDYIHDTQLESMKARFIVTTHAMVIIDSFSNHKVLGDKENRYLIIDEADMFADMTERWQQRRLNLTALQNSLEKYLTPGKVKSLAAVVDKIRIAANNKRFLNDTSTVEIYKNAVAELIFIGNTIKDDDARDSFTSELFSWDPALLSGGHIGVGVSRMRKEPALISFNPFVGRNIGVYITHWKSTLLTSATLSITSEPSRGMEWIVKALGLTEDLISLRDIFTPEHYGEMTLTIAGREFAEIFSSAGELSLSSAWLTQVVDVIRRASINGPVVVLTASHDESRKIADRLDGIDMPVYVQKAGRPVSEAVKQYVKNPGILVSAGAYVGLNLRNSDGSQMFQDLIITRMKFSPPDRESAESYQQYLYQLGYGATVQSITRNNYVNQLQKVIRAGKQALGRGIRNENDVVRLTILDPRFPEPKDYSSKYRVLENIIPPRFGHIYRNCTILSPAECTEEIVC</sequence>
<dbReference type="PANTHER" id="PTHR11472">
    <property type="entry name" value="DNA REPAIR DEAD HELICASE RAD3/XP-D SUBFAMILY MEMBER"/>
    <property type="match status" value="1"/>
</dbReference>
<dbReference type="GO" id="GO:0043139">
    <property type="term" value="F:5'-3' DNA helicase activity"/>
    <property type="evidence" value="ECO:0007669"/>
    <property type="project" value="UniProtKB-EC"/>
</dbReference>
<comment type="caution">
    <text evidence="10">The sequence shown here is derived from an EMBL/GenBank/DDBJ whole genome shotgun (WGS) entry which is preliminary data.</text>
</comment>
<dbReference type="SMART" id="SM00491">
    <property type="entry name" value="HELICc2"/>
    <property type="match status" value="1"/>
</dbReference>
<keyword evidence="2" id="KW-0547">Nucleotide-binding</keyword>
<dbReference type="InterPro" id="IPR014013">
    <property type="entry name" value="Helic_SF1/SF2_ATP-bd_DinG/Rad3"/>
</dbReference>
<keyword evidence="10" id="KW-0347">Helicase</keyword>
<feature type="domain" description="Helicase ATP-binding" evidence="9">
    <location>
        <begin position="4"/>
        <end position="265"/>
    </location>
</feature>
<feature type="domain" description="Helicase ATP-binding" evidence="8">
    <location>
        <begin position="27"/>
        <end position="237"/>
    </location>
</feature>
<evidence type="ECO:0000256" key="1">
    <source>
        <dbReference type="ARBA" id="ARBA00001966"/>
    </source>
</evidence>
<reference evidence="10" key="1">
    <citation type="submission" date="2018-07" db="EMBL/GenBank/DDBJ databases">
        <authorList>
            <person name="Ashton P.M."/>
            <person name="Dallman T."/>
            <person name="Nair S."/>
            <person name="De Pinna E."/>
            <person name="Peters T."/>
            <person name="Grant K."/>
        </authorList>
    </citation>
    <scope>NUCLEOTIDE SEQUENCE</scope>
    <source>
        <strain evidence="10">242348</strain>
    </source>
</reference>
<dbReference type="GO" id="GO:0005524">
    <property type="term" value="F:ATP binding"/>
    <property type="evidence" value="ECO:0007669"/>
    <property type="project" value="UniProtKB-KW"/>
</dbReference>
<evidence type="ECO:0000259" key="8">
    <source>
        <dbReference type="PROSITE" id="PS51192"/>
    </source>
</evidence>
<dbReference type="EC" id="5.6.2.3" evidence="6"/>
<dbReference type="Gene3D" id="3.40.50.300">
    <property type="entry name" value="P-loop containing nucleotide triphosphate hydrolases"/>
    <property type="match status" value="2"/>
</dbReference>
<dbReference type="PROSITE" id="PS51192">
    <property type="entry name" value="HELICASE_ATP_BIND_1"/>
    <property type="match status" value="1"/>
</dbReference>
<protein>
    <recommendedName>
        <fullName evidence="6">DNA 5'-3' helicase</fullName>
        <ecNumber evidence="6">5.6.2.3</ecNumber>
    </recommendedName>
</protein>
<organism evidence="10">
    <name type="scientific">Salmonella enterica subsp. enterica serovar Kintambo</name>
    <dbReference type="NCBI Taxonomy" id="1192730"/>
    <lineage>
        <taxon>Bacteria</taxon>
        <taxon>Pseudomonadati</taxon>
        <taxon>Pseudomonadota</taxon>
        <taxon>Gammaproteobacteria</taxon>
        <taxon>Enterobacterales</taxon>
        <taxon>Enterobacteriaceae</taxon>
        <taxon>Salmonella</taxon>
    </lineage>
</organism>
<evidence type="ECO:0000256" key="4">
    <source>
        <dbReference type="ARBA" id="ARBA00022840"/>
    </source>
</evidence>
<dbReference type="EMBL" id="AAHMLI010000034">
    <property type="protein sequence ID" value="EBX8630046.1"/>
    <property type="molecule type" value="Genomic_DNA"/>
</dbReference>
<dbReference type="GO" id="GO:0016818">
    <property type="term" value="F:hydrolase activity, acting on acid anhydrides, in phosphorus-containing anhydrides"/>
    <property type="evidence" value="ECO:0007669"/>
    <property type="project" value="InterPro"/>
</dbReference>
<proteinExistence type="inferred from homology"/>
<name>A0A5W7S0M3_SALET</name>
<comment type="similarity">
    <text evidence="5">Belongs to the helicase family. DinG subfamily.</text>
</comment>
<dbReference type="Pfam" id="PF13307">
    <property type="entry name" value="Helicase_C_2"/>
    <property type="match status" value="1"/>
</dbReference>
<evidence type="ECO:0000256" key="5">
    <source>
        <dbReference type="ARBA" id="ARBA00038058"/>
    </source>
</evidence>
<dbReference type="SMART" id="SM00487">
    <property type="entry name" value="DEXDc"/>
    <property type="match status" value="1"/>
</dbReference>
<comment type="cofactor">
    <cofactor evidence="1">
        <name>[4Fe-4S] cluster</name>
        <dbReference type="ChEBI" id="CHEBI:49883"/>
    </cofactor>
</comment>
<dbReference type="InterPro" id="IPR027417">
    <property type="entry name" value="P-loop_NTPase"/>
</dbReference>
<dbReference type="AlphaFoldDB" id="A0A5W7S0M3"/>
<dbReference type="InterPro" id="IPR045028">
    <property type="entry name" value="DinG/Rad3-like"/>
</dbReference>
<keyword evidence="4" id="KW-0067">ATP-binding</keyword>
<accession>A0A5W7S0M3</accession>
<dbReference type="InterPro" id="IPR011545">
    <property type="entry name" value="DEAD/DEAH_box_helicase_dom"/>
</dbReference>
<comment type="catalytic activity">
    <reaction evidence="7">
        <text>ATP + H2O = ADP + phosphate + H(+)</text>
        <dbReference type="Rhea" id="RHEA:13065"/>
        <dbReference type="ChEBI" id="CHEBI:15377"/>
        <dbReference type="ChEBI" id="CHEBI:15378"/>
        <dbReference type="ChEBI" id="CHEBI:30616"/>
        <dbReference type="ChEBI" id="CHEBI:43474"/>
        <dbReference type="ChEBI" id="CHEBI:456216"/>
        <dbReference type="EC" id="5.6.2.3"/>
    </reaction>
</comment>
<gene>
    <name evidence="10" type="ORF">DTU03_21450</name>
</gene>
<evidence type="ECO:0000256" key="6">
    <source>
        <dbReference type="ARBA" id="ARBA00044969"/>
    </source>
</evidence>
<evidence type="ECO:0000256" key="2">
    <source>
        <dbReference type="ARBA" id="ARBA00022741"/>
    </source>
</evidence>
<dbReference type="PANTHER" id="PTHR11472:SF34">
    <property type="entry name" value="REGULATOR OF TELOMERE ELONGATION HELICASE 1"/>
    <property type="match status" value="1"/>
</dbReference>
<dbReference type="InterPro" id="IPR006555">
    <property type="entry name" value="ATP-dep_Helicase_C"/>
</dbReference>
<keyword evidence="3" id="KW-0378">Hydrolase</keyword>
<dbReference type="InterPro" id="IPR014001">
    <property type="entry name" value="Helicase_ATP-bd"/>
</dbReference>
<dbReference type="SUPFAM" id="SSF52540">
    <property type="entry name" value="P-loop containing nucleoside triphosphate hydrolases"/>
    <property type="match status" value="1"/>
</dbReference>